<sequence length="154" mass="16705">MDALRLDRQLCFALYAASRAMTAAYRPLLAELGLTYPQYLVMLALWEDAAEHGERSTVSVGHLSSRLHLDSGTLSPLLKRLTLAGLVDRRRSTDDERSVLVSLTPAGAALRAEAECVPTRLAERFSVDGLDVEQLRDSILAVTEALHAADGSTA</sequence>
<protein>
    <submittedName>
        <fullName evidence="7">MarR family transcriptional regulator</fullName>
    </submittedName>
</protein>
<dbReference type="GO" id="GO:0003700">
    <property type="term" value="F:DNA-binding transcription factor activity"/>
    <property type="evidence" value="ECO:0007669"/>
    <property type="project" value="InterPro"/>
</dbReference>
<dbReference type="PROSITE" id="PS50995">
    <property type="entry name" value="HTH_MARR_2"/>
    <property type="match status" value="1"/>
</dbReference>
<dbReference type="InterPro" id="IPR036388">
    <property type="entry name" value="WH-like_DNA-bd_sf"/>
</dbReference>
<dbReference type="EMBL" id="JADIVZ010000001">
    <property type="protein sequence ID" value="MBF4160819.1"/>
    <property type="molecule type" value="Genomic_DNA"/>
</dbReference>
<keyword evidence="4" id="KW-0238">DNA-binding</keyword>
<dbReference type="FunFam" id="1.10.10.10:FF:000163">
    <property type="entry name" value="MarR family transcriptional regulator"/>
    <property type="match status" value="1"/>
</dbReference>
<accession>A0A930V069</accession>
<dbReference type="GO" id="GO:0003677">
    <property type="term" value="F:DNA binding"/>
    <property type="evidence" value="ECO:0007669"/>
    <property type="project" value="UniProtKB-KW"/>
</dbReference>
<dbReference type="GO" id="GO:0006950">
    <property type="term" value="P:response to stress"/>
    <property type="evidence" value="ECO:0007669"/>
    <property type="project" value="TreeGrafter"/>
</dbReference>
<dbReference type="Pfam" id="PF22381">
    <property type="entry name" value="Staph_reg_Sar_Rot"/>
    <property type="match status" value="1"/>
</dbReference>
<evidence type="ECO:0000259" key="6">
    <source>
        <dbReference type="PROSITE" id="PS50995"/>
    </source>
</evidence>
<dbReference type="GO" id="GO:0005737">
    <property type="term" value="C:cytoplasm"/>
    <property type="evidence" value="ECO:0007669"/>
    <property type="project" value="UniProtKB-SubCell"/>
</dbReference>
<dbReference type="AlphaFoldDB" id="A0A930V069"/>
<dbReference type="InterPro" id="IPR036390">
    <property type="entry name" value="WH_DNA-bd_sf"/>
</dbReference>
<evidence type="ECO:0000256" key="4">
    <source>
        <dbReference type="ARBA" id="ARBA00023125"/>
    </source>
</evidence>
<dbReference type="PRINTS" id="PR00598">
    <property type="entry name" value="HTHMARR"/>
</dbReference>
<dbReference type="InterPro" id="IPR039422">
    <property type="entry name" value="MarR/SlyA-like"/>
</dbReference>
<dbReference type="SUPFAM" id="SSF46785">
    <property type="entry name" value="Winged helix' DNA-binding domain"/>
    <property type="match status" value="1"/>
</dbReference>
<dbReference type="PANTHER" id="PTHR33164:SF5">
    <property type="entry name" value="ORGANIC HYDROPEROXIDE RESISTANCE TRANSCRIPTIONAL REGULATOR"/>
    <property type="match status" value="1"/>
</dbReference>
<dbReference type="InterPro" id="IPR055166">
    <property type="entry name" value="Transc_reg_Sar_Rot_HTH"/>
</dbReference>
<name>A0A930V069_9ACTN</name>
<feature type="domain" description="HTH marR-type" evidence="6">
    <location>
        <begin position="7"/>
        <end position="144"/>
    </location>
</feature>
<evidence type="ECO:0000256" key="1">
    <source>
        <dbReference type="ARBA" id="ARBA00004496"/>
    </source>
</evidence>
<organism evidence="7 8">
    <name type="scientific">Nocardioides acrostichi</name>
    <dbReference type="NCBI Taxonomy" id="2784339"/>
    <lineage>
        <taxon>Bacteria</taxon>
        <taxon>Bacillati</taxon>
        <taxon>Actinomycetota</taxon>
        <taxon>Actinomycetes</taxon>
        <taxon>Propionibacteriales</taxon>
        <taxon>Nocardioidaceae</taxon>
        <taxon>Nocardioides</taxon>
    </lineage>
</organism>
<dbReference type="PANTHER" id="PTHR33164">
    <property type="entry name" value="TRANSCRIPTIONAL REGULATOR, MARR FAMILY"/>
    <property type="match status" value="1"/>
</dbReference>
<gene>
    <name evidence="7" type="ORF">ISG29_03900</name>
</gene>
<keyword evidence="8" id="KW-1185">Reference proteome</keyword>
<reference evidence="7" key="1">
    <citation type="submission" date="2020-11" db="EMBL/GenBank/DDBJ databases">
        <title>Nocardioides sp. CBS4Y-1, whole genome shotgun sequence.</title>
        <authorList>
            <person name="Tuo L."/>
        </authorList>
    </citation>
    <scope>NUCLEOTIDE SEQUENCE</scope>
    <source>
        <strain evidence="7">CBS4Y-1</strain>
    </source>
</reference>
<dbReference type="SMART" id="SM00347">
    <property type="entry name" value="HTH_MARR"/>
    <property type="match status" value="1"/>
</dbReference>
<evidence type="ECO:0000256" key="3">
    <source>
        <dbReference type="ARBA" id="ARBA00023015"/>
    </source>
</evidence>
<keyword evidence="2" id="KW-0963">Cytoplasm</keyword>
<dbReference type="Proteomes" id="UP000656804">
    <property type="component" value="Unassembled WGS sequence"/>
</dbReference>
<evidence type="ECO:0000313" key="8">
    <source>
        <dbReference type="Proteomes" id="UP000656804"/>
    </source>
</evidence>
<evidence type="ECO:0000313" key="7">
    <source>
        <dbReference type="EMBL" id="MBF4160819.1"/>
    </source>
</evidence>
<dbReference type="Gene3D" id="1.10.10.10">
    <property type="entry name" value="Winged helix-like DNA-binding domain superfamily/Winged helix DNA-binding domain"/>
    <property type="match status" value="1"/>
</dbReference>
<keyword evidence="5" id="KW-0804">Transcription</keyword>
<comment type="subcellular location">
    <subcellularLocation>
        <location evidence="1">Cytoplasm</location>
    </subcellularLocation>
</comment>
<proteinExistence type="predicted"/>
<evidence type="ECO:0000256" key="2">
    <source>
        <dbReference type="ARBA" id="ARBA00022490"/>
    </source>
</evidence>
<evidence type="ECO:0000256" key="5">
    <source>
        <dbReference type="ARBA" id="ARBA00023163"/>
    </source>
</evidence>
<keyword evidence="3" id="KW-0805">Transcription regulation</keyword>
<dbReference type="InterPro" id="IPR000835">
    <property type="entry name" value="HTH_MarR-typ"/>
</dbReference>
<comment type="caution">
    <text evidence="7">The sequence shown here is derived from an EMBL/GenBank/DDBJ whole genome shotgun (WGS) entry which is preliminary data.</text>
</comment>